<feature type="region of interest" description="Disordered" evidence="1">
    <location>
        <begin position="30"/>
        <end position="49"/>
    </location>
</feature>
<name>A0A453NZJ0_AEGTS</name>
<proteinExistence type="predicted"/>
<dbReference type="PANTHER" id="PTHR35737:SF1">
    <property type="entry name" value="CRYPTIC LOCI REGULATOR"/>
    <property type="match status" value="1"/>
</dbReference>
<evidence type="ECO:0000313" key="3">
    <source>
        <dbReference type="Proteomes" id="UP000015105"/>
    </source>
</evidence>
<keyword evidence="3" id="KW-1185">Reference proteome</keyword>
<evidence type="ECO:0000256" key="1">
    <source>
        <dbReference type="SAM" id="MobiDB-lite"/>
    </source>
</evidence>
<reference evidence="3" key="2">
    <citation type="journal article" date="2017" name="Nat. Plants">
        <title>The Aegilops tauschii genome reveals multiple impacts of transposons.</title>
        <authorList>
            <person name="Zhao G."/>
            <person name="Zou C."/>
            <person name="Li K."/>
            <person name="Wang K."/>
            <person name="Li T."/>
            <person name="Gao L."/>
            <person name="Zhang X."/>
            <person name="Wang H."/>
            <person name="Yang Z."/>
            <person name="Liu X."/>
            <person name="Jiang W."/>
            <person name="Mao L."/>
            <person name="Kong X."/>
            <person name="Jiao Y."/>
            <person name="Jia J."/>
        </authorList>
    </citation>
    <scope>NUCLEOTIDE SEQUENCE [LARGE SCALE GENOMIC DNA]</scope>
    <source>
        <strain evidence="3">cv. AL8/78</strain>
    </source>
</reference>
<dbReference type="AlphaFoldDB" id="A0A453NZJ0"/>
<reference evidence="2" key="3">
    <citation type="journal article" date="2017" name="Nature">
        <title>Genome sequence of the progenitor of the wheat D genome Aegilops tauschii.</title>
        <authorList>
            <person name="Luo M.C."/>
            <person name="Gu Y.Q."/>
            <person name="Puiu D."/>
            <person name="Wang H."/>
            <person name="Twardziok S.O."/>
            <person name="Deal K.R."/>
            <person name="Huo N."/>
            <person name="Zhu T."/>
            <person name="Wang L."/>
            <person name="Wang Y."/>
            <person name="McGuire P.E."/>
            <person name="Liu S."/>
            <person name="Long H."/>
            <person name="Ramasamy R.K."/>
            <person name="Rodriguez J.C."/>
            <person name="Van S.L."/>
            <person name="Yuan L."/>
            <person name="Wang Z."/>
            <person name="Xia Z."/>
            <person name="Xiao L."/>
            <person name="Anderson O.D."/>
            <person name="Ouyang S."/>
            <person name="Liang Y."/>
            <person name="Zimin A.V."/>
            <person name="Pertea G."/>
            <person name="Qi P."/>
            <person name="Bennetzen J.L."/>
            <person name="Dai X."/>
            <person name="Dawson M.W."/>
            <person name="Muller H.G."/>
            <person name="Kugler K."/>
            <person name="Rivarola-Duarte L."/>
            <person name="Spannagl M."/>
            <person name="Mayer K.F.X."/>
            <person name="Lu F.H."/>
            <person name="Bevan M.W."/>
            <person name="Leroy P."/>
            <person name="Li P."/>
            <person name="You F.M."/>
            <person name="Sun Q."/>
            <person name="Liu Z."/>
            <person name="Lyons E."/>
            <person name="Wicker T."/>
            <person name="Salzberg S.L."/>
            <person name="Devos K.M."/>
            <person name="Dvorak J."/>
        </authorList>
    </citation>
    <scope>NUCLEOTIDE SEQUENCE [LARGE SCALE GENOMIC DNA]</scope>
    <source>
        <strain evidence="2">cv. AL8/78</strain>
    </source>
</reference>
<organism evidence="2 3">
    <name type="scientific">Aegilops tauschii subsp. strangulata</name>
    <name type="common">Goatgrass</name>
    <dbReference type="NCBI Taxonomy" id="200361"/>
    <lineage>
        <taxon>Eukaryota</taxon>
        <taxon>Viridiplantae</taxon>
        <taxon>Streptophyta</taxon>
        <taxon>Embryophyta</taxon>
        <taxon>Tracheophyta</taxon>
        <taxon>Spermatophyta</taxon>
        <taxon>Magnoliopsida</taxon>
        <taxon>Liliopsida</taxon>
        <taxon>Poales</taxon>
        <taxon>Poaceae</taxon>
        <taxon>BOP clade</taxon>
        <taxon>Pooideae</taxon>
        <taxon>Triticodae</taxon>
        <taxon>Triticeae</taxon>
        <taxon>Triticinae</taxon>
        <taxon>Aegilops</taxon>
    </lineage>
</organism>
<sequence>MAATSVGGEWEIEYDEGFVFKRPRVLYPDGAEDTGTAAPSTPAPDLESARLQRRRRALLHLRAKYQPELSRWESLSSDILAPPTAPTAATSGASSASPLPLTPSAATISSDHTILDDYLAEVEAQEEMLKRASQMCDEIVEFCNEYEAAVVDAVAALPVWGDPRDLVNSLCSGDEQAAGQPVPVRLEAETRLNSCRIGRDFLLMYLRGLWTLQL</sequence>
<reference evidence="2" key="5">
    <citation type="journal article" date="2021" name="G3 (Bethesda)">
        <title>Aegilops tauschii genome assembly Aet v5.0 features greater sequence contiguity and improved annotation.</title>
        <authorList>
            <person name="Wang L."/>
            <person name="Zhu T."/>
            <person name="Rodriguez J.C."/>
            <person name="Deal K.R."/>
            <person name="Dubcovsky J."/>
            <person name="McGuire P.E."/>
            <person name="Lux T."/>
            <person name="Spannagl M."/>
            <person name="Mayer K.F.X."/>
            <person name="Baldrich P."/>
            <person name="Meyers B.C."/>
            <person name="Huo N."/>
            <person name="Gu Y.Q."/>
            <person name="Zhou H."/>
            <person name="Devos K.M."/>
            <person name="Bennetzen J.L."/>
            <person name="Unver T."/>
            <person name="Budak H."/>
            <person name="Gulick P.J."/>
            <person name="Galiba G."/>
            <person name="Kalapos B."/>
            <person name="Nelson D.R."/>
            <person name="Li P."/>
            <person name="You F.M."/>
            <person name="Luo M.C."/>
            <person name="Dvorak J."/>
        </authorList>
    </citation>
    <scope>NUCLEOTIDE SEQUENCE [LARGE SCALE GENOMIC DNA]</scope>
    <source>
        <strain evidence="2">cv. AL8/78</strain>
    </source>
</reference>
<feature type="region of interest" description="Disordered" evidence="1">
    <location>
        <begin position="82"/>
        <end position="103"/>
    </location>
</feature>
<reference evidence="3" key="1">
    <citation type="journal article" date="2014" name="Science">
        <title>Ancient hybridizations among the ancestral genomes of bread wheat.</title>
        <authorList>
            <consortium name="International Wheat Genome Sequencing Consortium,"/>
            <person name="Marcussen T."/>
            <person name="Sandve S.R."/>
            <person name="Heier L."/>
            <person name="Spannagl M."/>
            <person name="Pfeifer M."/>
            <person name="Jakobsen K.S."/>
            <person name="Wulff B.B."/>
            <person name="Steuernagel B."/>
            <person name="Mayer K.F."/>
            <person name="Olsen O.A."/>
        </authorList>
    </citation>
    <scope>NUCLEOTIDE SEQUENCE [LARGE SCALE GENOMIC DNA]</scope>
    <source>
        <strain evidence="3">cv. AL8/78</strain>
    </source>
</reference>
<protein>
    <submittedName>
        <fullName evidence="2">Uncharacterized protein</fullName>
    </submittedName>
</protein>
<dbReference type="EnsemblPlants" id="AET6Gv20557400.2">
    <property type="protein sequence ID" value="AET6Gv20557400.2"/>
    <property type="gene ID" value="AET6Gv20557400"/>
</dbReference>
<dbReference type="PANTHER" id="PTHR35737">
    <property type="entry name" value="CRYPTIC LOCI REGULATOR"/>
    <property type="match status" value="1"/>
</dbReference>
<dbReference type="Proteomes" id="UP000015105">
    <property type="component" value="Chromosome 6D"/>
</dbReference>
<dbReference type="Gramene" id="AET6Gv20557400.2">
    <property type="protein sequence ID" value="AET6Gv20557400.2"/>
    <property type="gene ID" value="AET6Gv20557400"/>
</dbReference>
<dbReference type="STRING" id="200361.A0A453NZJ0"/>
<reference evidence="2" key="4">
    <citation type="submission" date="2019-03" db="UniProtKB">
        <authorList>
            <consortium name="EnsemblPlants"/>
        </authorList>
    </citation>
    <scope>IDENTIFICATION</scope>
</reference>
<accession>A0A453NZJ0</accession>
<evidence type="ECO:0000313" key="2">
    <source>
        <dbReference type="EnsemblPlants" id="AET6Gv20557400.2"/>
    </source>
</evidence>